<keyword evidence="1" id="KW-1185">Reference proteome</keyword>
<dbReference type="Proteomes" id="UP000887565">
    <property type="component" value="Unplaced"/>
</dbReference>
<accession>A0A915K4H7</accession>
<dbReference type="WBParaSite" id="nRc.2.0.1.t33665-RA">
    <property type="protein sequence ID" value="nRc.2.0.1.t33665-RA"/>
    <property type="gene ID" value="nRc.2.0.1.g33665"/>
</dbReference>
<proteinExistence type="predicted"/>
<name>A0A915K4H7_ROMCU</name>
<evidence type="ECO:0000313" key="1">
    <source>
        <dbReference type="Proteomes" id="UP000887565"/>
    </source>
</evidence>
<organism evidence="1 2">
    <name type="scientific">Romanomermis culicivorax</name>
    <name type="common">Nematode worm</name>
    <dbReference type="NCBI Taxonomy" id="13658"/>
    <lineage>
        <taxon>Eukaryota</taxon>
        <taxon>Metazoa</taxon>
        <taxon>Ecdysozoa</taxon>
        <taxon>Nematoda</taxon>
        <taxon>Enoplea</taxon>
        <taxon>Dorylaimia</taxon>
        <taxon>Mermithida</taxon>
        <taxon>Mermithoidea</taxon>
        <taxon>Mermithidae</taxon>
        <taxon>Romanomermis</taxon>
    </lineage>
</organism>
<reference evidence="2" key="1">
    <citation type="submission" date="2022-11" db="UniProtKB">
        <authorList>
            <consortium name="WormBaseParasite"/>
        </authorList>
    </citation>
    <scope>IDENTIFICATION</scope>
</reference>
<evidence type="ECO:0000313" key="2">
    <source>
        <dbReference type="WBParaSite" id="nRc.2.0.1.t33665-RA"/>
    </source>
</evidence>
<dbReference type="PROSITE" id="PS51257">
    <property type="entry name" value="PROKAR_LIPOPROTEIN"/>
    <property type="match status" value="1"/>
</dbReference>
<sequence>MRLKFSTNVPTIIYACLLLEEERVFEKYPDIKRFLVSAAIYDENKNLSFIDDNVIDLTGMQTIEERSRAMPDIKKDRADQMIQLKDFVGPWKKEKMRKMSDFWISMLDLG</sequence>
<protein>
    <submittedName>
        <fullName evidence="2">Uncharacterized protein</fullName>
    </submittedName>
</protein>
<dbReference type="AlphaFoldDB" id="A0A915K4H7"/>